<keyword evidence="1" id="KW-0472">Membrane</keyword>
<feature type="transmembrane region" description="Helical" evidence="1">
    <location>
        <begin position="35"/>
        <end position="58"/>
    </location>
</feature>
<keyword evidence="1" id="KW-0812">Transmembrane</keyword>
<reference evidence="2 3" key="1">
    <citation type="submission" date="2018-11" db="EMBL/GenBank/DDBJ databases">
        <title>Novel Erysipelotrichaceae bacterium isolated from small intestine of a swine.</title>
        <authorList>
            <person name="Kim J.S."/>
            <person name="Choe H."/>
            <person name="Lee Y.R."/>
            <person name="Kim K.M."/>
            <person name="Park D.S."/>
        </authorList>
    </citation>
    <scope>NUCLEOTIDE SEQUENCE [LARGE SCALE GENOMIC DNA]</scope>
    <source>
        <strain evidence="2 3">SG0102</strain>
    </source>
</reference>
<dbReference type="Proteomes" id="UP000268059">
    <property type="component" value="Chromosome"/>
</dbReference>
<accession>A0A3G9J518</accession>
<organism evidence="2 3">
    <name type="scientific">Intestinibaculum porci</name>
    <dbReference type="NCBI Taxonomy" id="2487118"/>
    <lineage>
        <taxon>Bacteria</taxon>
        <taxon>Bacillati</taxon>
        <taxon>Bacillota</taxon>
        <taxon>Erysipelotrichia</taxon>
        <taxon>Erysipelotrichales</taxon>
        <taxon>Erysipelotrichaceae</taxon>
        <taxon>Intestinibaculum</taxon>
    </lineage>
</organism>
<protein>
    <recommendedName>
        <fullName evidence="4">Protease PrsW</fullName>
    </recommendedName>
</protein>
<evidence type="ECO:0000256" key="1">
    <source>
        <dbReference type="SAM" id="Phobius"/>
    </source>
</evidence>
<dbReference type="EMBL" id="AP019309">
    <property type="protein sequence ID" value="BBH25692.1"/>
    <property type="molecule type" value="Genomic_DNA"/>
</dbReference>
<dbReference type="AlphaFoldDB" id="A0A3G9J518"/>
<proteinExistence type="predicted"/>
<dbReference type="Pfam" id="PF13367">
    <property type="entry name" value="PrsW-protease"/>
    <property type="match status" value="1"/>
</dbReference>
<feature type="transmembrane region" description="Helical" evidence="1">
    <location>
        <begin position="230"/>
        <end position="250"/>
    </location>
</feature>
<gene>
    <name evidence="2" type="ORF">SG0102_06260</name>
</gene>
<evidence type="ECO:0008006" key="4">
    <source>
        <dbReference type="Google" id="ProtNLM"/>
    </source>
</evidence>
<dbReference type="GO" id="GO:0008233">
    <property type="term" value="F:peptidase activity"/>
    <property type="evidence" value="ECO:0007669"/>
    <property type="project" value="InterPro"/>
</dbReference>
<keyword evidence="3" id="KW-1185">Reference proteome</keyword>
<dbReference type="InterPro" id="IPR026898">
    <property type="entry name" value="PrsW"/>
</dbReference>
<name>A0A3G9J518_9FIRM</name>
<evidence type="ECO:0000313" key="2">
    <source>
        <dbReference type="EMBL" id="BBH25692.1"/>
    </source>
</evidence>
<evidence type="ECO:0000313" key="3">
    <source>
        <dbReference type="Proteomes" id="UP000268059"/>
    </source>
</evidence>
<sequence length="263" mass="29403">MKKSISLYLIFAFLITGMLEEFSNDEVFTLSSKQASLQVSLVFLCLGLLLCYTIPFALGIKYISKRWQVTAKLLPLSFVCGYFIPGWIAGECNDATDQLLKHSGVLVTNIASSLETGVVEEMLKVLVVIWLLSLLGLRLKKHFMIAGMGVGLGFQFCEDIDYLAGFIDHHPLHALKYTLADRLSGCLVSHMIYSGVMAIGVYEIFYAHHYKRGIFYVLTAILSHALYDAIADYGALFIVLSGAFLLLIWYQSYQEIDQAVTTH</sequence>
<feature type="transmembrane region" description="Helical" evidence="1">
    <location>
        <begin position="122"/>
        <end position="139"/>
    </location>
</feature>
<dbReference type="RefSeq" id="WP_157982959.1">
    <property type="nucleotide sequence ID" value="NZ_AP019309.1"/>
</dbReference>
<dbReference type="InParanoid" id="A0A3G9J518"/>
<dbReference type="OrthoDB" id="9785431at2"/>
<feature type="transmembrane region" description="Helical" evidence="1">
    <location>
        <begin position="70"/>
        <end position="90"/>
    </location>
</feature>
<dbReference type="KEGG" id="ebm:SG0102_06260"/>
<keyword evidence="1" id="KW-1133">Transmembrane helix</keyword>
<feature type="transmembrane region" description="Helical" evidence="1">
    <location>
        <begin position="191"/>
        <end position="210"/>
    </location>
</feature>